<evidence type="ECO:0000256" key="4">
    <source>
        <dbReference type="ARBA" id="ARBA00022833"/>
    </source>
</evidence>
<dbReference type="GO" id="GO:0070403">
    <property type="term" value="F:NAD+ binding"/>
    <property type="evidence" value="ECO:0007669"/>
    <property type="project" value="InterPro"/>
</dbReference>
<dbReference type="SUPFAM" id="SSF52467">
    <property type="entry name" value="DHS-like NAD/FAD-binding domain"/>
    <property type="match status" value="1"/>
</dbReference>
<dbReference type="InterPro" id="IPR003000">
    <property type="entry name" value="Sirtuin"/>
</dbReference>
<keyword evidence="4 7" id="KW-0862">Zinc</keyword>
<dbReference type="PANTHER" id="PTHR11085:SF12">
    <property type="entry name" value="NAD-DEPENDENT PROTEIN DEACYLASE SIRTUIN-6"/>
    <property type="match status" value="1"/>
</dbReference>
<evidence type="ECO:0000313" key="9">
    <source>
        <dbReference type="EMBL" id="VDL18346.1"/>
    </source>
</evidence>
<keyword evidence="2" id="KW-0808">Transferase</keyword>
<dbReference type="GO" id="GO:0141050">
    <property type="term" value="F:histone H3K deacetylase activity"/>
    <property type="evidence" value="ECO:0007669"/>
    <property type="project" value="UniProtKB-ARBA"/>
</dbReference>
<organism evidence="11">
    <name type="scientific">Hymenolepis diminuta</name>
    <name type="common">Rat tapeworm</name>
    <dbReference type="NCBI Taxonomy" id="6216"/>
    <lineage>
        <taxon>Eukaryota</taxon>
        <taxon>Metazoa</taxon>
        <taxon>Spiralia</taxon>
        <taxon>Lophotrochozoa</taxon>
        <taxon>Platyhelminthes</taxon>
        <taxon>Cestoda</taxon>
        <taxon>Eucestoda</taxon>
        <taxon>Cyclophyllidea</taxon>
        <taxon>Hymenolepididae</taxon>
        <taxon>Hymenolepis</taxon>
    </lineage>
</organism>
<proteinExistence type="inferred from homology"/>
<evidence type="ECO:0000313" key="11">
    <source>
        <dbReference type="WBParaSite" id="HDID_0000088401-mRNA-1"/>
    </source>
</evidence>
<evidence type="ECO:0000256" key="7">
    <source>
        <dbReference type="PROSITE-ProRule" id="PRU00236"/>
    </source>
</evidence>
<keyword evidence="3 7" id="KW-0479">Metal-binding</keyword>
<accession>A0A158QC33</accession>
<dbReference type="InterPro" id="IPR026590">
    <property type="entry name" value="Ssirtuin_cat_dom"/>
</dbReference>
<dbReference type="OrthoDB" id="2919105at2759"/>
<evidence type="ECO:0000256" key="3">
    <source>
        <dbReference type="ARBA" id="ARBA00022723"/>
    </source>
</evidence>
<dbReference type="PROSITE" id="PS50305">
    <property type="entry name" value="SIRTUIN"/>
    <property type="match status" value="1"/>
</dbReference>
<gene>
    <name evidence="9" type="ORF">HDID_LOCUS885</name>
</gene>
<keyword evidence="5" id="KW-0520">NAD</keyword>
<sequence>MSQDYASSLSKYPDKGILGRPEVHDPASLFEQKVEVLTDLLRNSKHTVVHTGAGLSTSAGIPDFRGPNGVWTLEKQGKKLSKGKSFAEARPTIGHMALVALERAGYIHYVVTQNIDGLHLRSGFPRNRLSILHGDAFIECCPSCGATYIRSTTPVPTFGQKETGAKCTKLKTRIRSCGAEAMATRRAHLSPLTKLEDATIDLDATTTANISMIKSSSLDNFDRLITAPFQLTDQEVDEFFLMYMASDARLANGEEALSNLYLAPPQGLVKRFKWTRKVNSSSSPSLMKAKGGRRGLR</sequence>
<dbReference type="GO" id="GO:0005634">
    <property type="term" value="C:nucleus"/>
    <property type="evidence" value="ECO:0007669"/>
    <property type="project" value="TreeGrafter"/>
</dbReference>
<dbReference type="STRING" id="6216.A0A158QC33"/>
<reference evidence="11" key="1">
    <citation type="submission" date="2016-04" db="UniProtKB">
        <authorList>
            <consortium name="WormBaseParasite"/>
        </authorList>
    </citation>
    <scope>IDENTIFICATION</scope>
</reference>
<dbReference type="EC" id="2.3.1.286" evidence="1"/>
<evidence type="ECO:0000259" key="8">
    <source>
        <dbReference type="PROSITE" id="PS50305"/>
    </source>
</evidence>
<dbReference type="GO" id="GO:0000122">
    <property type="term" value="P:negative regulation of transcription by RNA polymerase II"/>
    <property type="evidence" value="ECO:0007669"/>
    <property type="project" value="TreeGrafter"/>
</dbReference>
<evidence type="ECO:0000256" key="5">
    <source>
        <dbReference type="ARBA" id="ARBA00023027"/>
    </source>
</evidence>
<feature type="binding site" evidence="7">
    <location>
        <position position="177"/>
    </location>
    <ligand>
        <name>Zn(2+)</name>
        <dbReference type="ChEBI" id="CHEBI:29105"/>
    </ligand>
</feature>
<comment type="similarity">
    <text evidence="6">Belongs to the sirtuin family. Class IV subfamily.</text>
</comment>
<dbReference type="AlphaFoldDB" id="A0A158QC33"/>
<dbReference type="FunFam" id="3.40.50.1220:FF:000038">
    <property type="entry name" value="NAD-dependent protein deacetylase sirtuin-6 isoform X2"/>
    <property type="match status" value="1"/>
</dbReference>
<protein>
    <recommendedName>
        <fullName evidence="1">protein acetyllysine N-acetyltransferase</fullName>
        <ecNumber evidence="1">2.3.1.286</ecNumber>
    </recommendedName>
</protein>
<dbReference type="EMBL" id="UYSG01000134">
    <property type="protein sequence ID" value="VDL18346.1"/>
    <property type="molecule type" value="Genomic_DNA"/>
</dbReference>
<evidence type="ECO:0000256" key="6">
    <source>
        <dbReference type="ARBA" id="ARBA00038170"/>
    </source>
</evidence>
<feature type="active site" description="Proton acceptor" evidence="7">
    <location>
        <position position="133"/>
    </location>
</feature>
<feature type="binding site" evidence="7">
    <location>
        <position position="141"/>
    </location>
    <ligand>
        <name>Zn(2+)</name>
        <dbReference type="ChEBI" id="CHEBI:29105"/>
    </ligand>
</feature>
<feature type="binding site" evidence="7">
    <location>
        <position position="167"/>
    </location>
    <ligand>
        <name>Zn(2+)</name>
        <dbReference type="ChEBI" id="CHEBI:29105"/>
    </ligand>
</feature>
<dbReference type="Proteomes" id="UP000274504">
    <property type="component" value="Unassembled WGS sequence"/>
</dbReference>
<dbReference type="WBParaSite" id="HDID_0000088401-mRNA-1">
    <property type="protein sequence ID" value="HDID_0000088401-mRNA-1"/>
    <property type="gene ID" value="HDID_0000088401"/>
</dbReference>
<dbReference type="GO" id="GO:0003714">
    <property type="term" value="F:transcription corepressor activity"/>
    <property type="evidence" value="ECO:0007669"/>
    <property type="project" value="TreeGrafter"/>
</dbReference>
<dbReference type="InterPro" id="IPR029035">
    <property type="entry name" value="DHS-like_NAD/FAD-binding_dom"/>
</dbReference>
<evidence type="ECO:0000256" key="1">
    <source>
        <dbReference type="ARBA" id="ARBA00012928"/>
    </source>
</evidence>
<dbReference type="Gene3D" id="2.20.28.200">
    <property type="match status" value="1"/>
</dbReference>
<evidence type="ECO:0000313" key="10">
    <source>
        <dbReference type="Proteomes" id="UP000274504"/>
    </source>
</evidence>
<evidence type="ECO:0000256" key="2">
    <source>
        <dbReference type="ARBA" id="ARBA00022679"/>
    </source>
</evidence>
<dbReference type="GO" id="GO:0046872">
    <property type="term" value="F:metal ion binding"/>
    <property type="evidence" value="ECO:0007669"/>
    <property type="project" value="UniProtKB-KW"/>
</dbReference>
<dbReference type="PANTHER" id="PTHR11085">
    <property type="entry name" value="NAD-DEPENDENT PROTEIN DEACYLASE SIRTUIN-5, MITOCHONDRIAL-RELATED"/>
    <property type="match status" value="1"/>
</dbReference>
<reference evidence="9 10" key="2">
    <citation type="submission" date="2018-11" db="EMBL/GenBank/DDBJ databases">
        <authorList>
            <consortium name="Pathogen Informatics"/>
        </authorList>
    </citation>
    <scope>NUCLEOTIDE SEQUENCE [LARGE SCALE GENOMIC DNA]</scope>
</reference>
<feature type="binding site" evidence="7">
    <location>
        <position position="144"/>
    </location>
    <ligand>
        <name>Zn(2+)</name>
        <dbReference type="ChEBI" id="CHEBI:29105"/>
    </ligand>
</feature>
<dbReference type="Gene3D" id="3.40.50.1220">
    <property type="entry name" value="TPP-binding domain"/>
    <property type="match status" value="1"/>
</dbReference>
<feature type="domain" description="Deacetylase sirtuin-type" evidence="8">
    <location>
        <begin position="27"/>
        <end position="275"/>
    </location>
</feature>
<dbReference type="Pfam" id="PF02146">
    <property type="entry name" value="SIR2"/>
    <property type="match status" value="1"/>
</dbReference>
<name>A0A158QC33_HYMDI</name>
<dbReference type="GO" id="GO:0017136">
    <property type="term" value="F:histone deacetylase activity, NAD-dependent"/>
    <property type="evidence" value="ECO:0007669"/>
    <property type="project" value="UniProtKB-ARBA"/>
</dbReference>
<dbReference type="InterPro" id="IPR050134">
    <property type="entry name" value="NAD-dep_sirtuin_deacylases"/>
</dbReference>